<evidence type="ECO:0000313" key="2">
    <source>
        <dbReference type="Proteomes" id="UP001235064"/>
    </source>
</evidence>
<evidence type="ECO:0000313" key="1">
    <source>
        <dbReference type="EMBL" id="MDL9980978.1"/>
    </source>
</evidence>
<dbReference type="EMBL" id="JASXSZ010000006">
    <property type="protein sequence ID" value="MDL9980978.1"/>
    <property type="molecule type" value="Genomic_DNA"/>
</dbReference>
<sequence length="84" mass="8932">MYDAIVHACSLPLTRAKLIAIGDVVAAALNADPSRTTLSTLTLQSWVQIGTDAAAEDPNTPSIALDFQTYAQTSPDSIPESSWR</sequence>
<comment type="caution">
    <text evidence="1">The sequence shown here is derived from an EMBL/GenBank/DDBJ whole genome shotgun (WGS) entry which is preliminary data.</text>
</comment>
<organism evidence="1 2">
    <name type="scientific">Microbacterium candidum</name>
    <dbReference type="NCBI Taxonomy" id="3041922"/>
    <lineage>
        <taxon>Bacteria</taxon>
        <taxon>Bacillati</taxon>
        <taxon>Actinomycetota</taxon>
        <taxon>Actinomycetes</taxon>
        <taxon>Micrococcales</taxon>
        <taxon>Microbacteriaceae</taxon>
        <taxon>Microbacterium</taxon>
    </lineage>
</organism>
<proteinExistence type="predicted"/>
<gene>
    <name evidence="1" type="ORF">QSV35_16700</name>
</gene>
<accession>A0ABT7N2P1</accession>
<dbReference type="RefSeq" id="WP_286289960.1">
    <property type="nucleotide sequence ID" value="NZ_JASXSZ010000006.1"/>
</dbReference>
<dbReference type="Proteomes" id="UP001235064">
    <property type="component" value="Unassembled WGS sequence"/>
</dbReference>
<name>A0ABT7N2P1_9MICO</name>
<protein>
    <submittedName>
        <fullName evidence="1">Uncharacterized protein</fullName>
    </submittedName>
</protein>
<reference evidence="1 2" key="1">
    <citation type="submission" date="2023-06" db="EMBL/GenBank/DDBJ databases">
        <title>Microbacterium sp. nov., isolated from a waste landfill.</title>
        <authorList>
            <person name="Wen W."/>
        </authorList>
    </citation>
    <scope>NUCLEOTIDE SEQUENCE [LARGE SCALE GENOMIC DNA]</scope>
    <source>
        <strain evidence="1 2">ASV49</strain>
    </source>
</reference>
<keyword evidence="2" id="KW-1185">Reference proteome</keyword>